<feature type="domain" description="AMP-binding enzyme C-terminal" evidence="2">
    <location>
        <begin position="399"/>
        <end position="461"/>
    </location>
</feature>
<dbReference type="GO" id="GO:0016878">
    <property type="term" value="F:acid-thiol ligase activity"/>
    <property type="evidence" value="ECO:0007669"/>
    <property type="project" value="UniProtKB-ARBA"/>
</dbReference>
<dbReference type="InterPro" id="IPR025110">
    <property type="entry name" value="AMP-bd_C"/>
</dbReference>
<sequence>MGGVIAGDAVRRALNDAADRTLVHWRDQAWSGAAIDAEVDRLAGFLQEAGPGAQVGLWYQNSVWALIAHLAVERAGLTRVPVDPGAPADEARAIWAAAGVELVLGDSAHVAGLAGAVTYDDARTPGAAGPARAVKVEDDTTHLLFPRTVSSGGLLAIPISYRGWAAHMATNARLFGEGGYGPPVGPDDLLLTVQQLMHGTGLVATFPFLTMGIPQVIVDKFDADAVAEAATRHRATTAFMVPGMVTRLAGWVEEHGSLPLRRIVYGGAPITPEELRHALAHLGPVLTQIYGRLEGGWPLTVLGRAEHERIAAGEDDLLDSCGRAVAEVELDIRPVENAGDDGGGELRVRGAMSSPAFTDPDGWCSLGDMATVDGDGYVRLQGRLDGMINTGSYHVYPQEVEEAIRELLNVMDVAVSAVPDPKWGEAVLATITWPPDYRPPDDDALRSSLRTRLAPYKVPTRFSHSCNASTHGAAIQ</sequence>
<dbReference type="Pfam" id="PF00501">
    <property type="entry name" value="AMP-binding"/>
    <property type="match status" value="2"/>
</dbReference>
<organism evidence="3 4">
    <name type="scientific">Nocardioides agariphilus</name>
    <dbReference type="NCBI Taxonomy" id="433664"/>
    <lineage>
        <taxon>Bacteria</taxon>
        <taxon>Bacillati</taxon>
        <taxon>Actinomycetota</taxon>
        <taxon>Actinomycetes</taxon>
        <taxon>Propionibacteriales</taxon>
        <taxon>Nocardioidaceae</taxon>
        <taxon>Nocardioides</taxon>
    </lineage>
</organism>
<evidence type="ECO:0000313" key="4">
    <source>
        <dbReference type="Proteomes" id="UP000660668"/>
    </source>
</evidence>
<dbReference type="PANTHER" id="PTHR43767">
    <property type="entry name" value="LONG-CHAIN-FATTY-ACID--COA LIGASE"/>
    <property type="match status" value="1"/>
</dbReference>
<evidence type="ECO:0000259" key="2">
    <source>
        <dbReference type="Pfam" id="PF13193"/>
    </source>
</evidence>
<reference evidence="3" key="1">
    <citation type="submission" date="2020-11" db="EMBL/GenBank/DDBJ databases">
        <title>Nocardioides cynanchi sp. nov., isolated from soil of rhizosphere of Cynanchum wilfordii.</title>
        <authorList>
            <person name="Lee J.-S."/>
            <person name="Suh M.K."/>
            <person name="Kim J.-S."/>
        </authorList>
    </citation>
    <scope>NUCLEOTIDE SEQUENCE</scope>
    <source>
        <strain evidence="3">KCTC 19276</strain>
    </source>
</reference>
<accession>A0A930YF87</accession>
<dbReference type="Gene3D" id="3.40.50.12780">
    <property type="entry name" value="N-terminal domain of ligase-like"/>
    <property type="match status" value="1"/>
</dbReference>
<name>A0A930YF87_9ACTN</name>
<dbReference type="Pfam" id="PF13193">
    <property type="entry name" value="AMP-binding_C"/>
    <property type="match status" value="1"/>
</dbReference>
<dbReference type="EMBL" id="JADKPO010000001">
    <property type="protein sequence ID" value="MBF4766241.1"/>
    <property type="molecule type" value="Genomic_DNA"/>
</dbReference>
<dbReference type="InterPro" id="IPR045851">
    <property type="entry name" value="AMP-bd_C_sf"/>
</dbReference>
<evidence type="ECO:0000259" key="1">
    <source>
        <dbReference type="Pfam" id="PF00501"/>
    </source>
</evidence>
<keyword evidence="4" id="KW-1185">Reference proteome</keyword>
<evidence type="ECO:0000313" key="3">
    <source>
        <dbReference type="EMBL" id="MBF4766241.1"/>
    </source>
</evidence>
<gene>
    <name evidence="3" type="ORF">ISU10_00485</name>
</gene>
<dbReference type="InterPro" id="IPR000873">
    <property type="entry name" value="AMP-dep_synth/lig_dom"/>
</dbReference>
<dbReference type="RefSeq" id="WP_194694395.1">
    <property type="nucleotide sequence ID" value="NZ_JADKPO010000001.1"/>
</dbReference>
<dbReference type="Gene3D" id="3.30.300.30">
    <property type="match status" value="1"/>
</dbReference>
<dbReference type="InterPro" id="IPR050237">
    <property type="entry name" value="ATP-dep_AMP-bd_enzyme"/>
</dbReference>
<dbReference type="PANTHER" id="PTHR43767:SF10">
    <property type="entry name" value="SURFACTIN SYNTHASE SUBUNIT 1"/>
    <property type="match status" value="1"/>
</dbReference>
<feature type="domain" description="AMP-dependent synthetase/ligase" evidence="1">
    <location>
        <begin position="12"/>
        <end position="108"/>
    </location>
</feature>
<dbReference type="InterPro" id="IPR042099">
    <property type="entry name" value="ANL_N_sf"/>
</dbReference>
<dbReference type="Proteomes" id="UP000660668">
    <property type="component" value="Unassembled WGS sequence"/>
</dbReference>
<feature type="domain" description="AMP-dependent synthetase/ligase" evidence="1">
    <location>
        <begin position="182"/>
        <end position="351"/>
    </location>
</feature>
<keyword evidence="3" id="KW-0436">Ligase</keyword>
<protein>
    <submittedName>
        <fullName evidence="3">Acyl--CoA ligase</fullName>
    </submittedName>
</protein>
<comment type="caution">
    <text evidence="3">The sequence shown here is derived from an EMBL/GenBank/DDBJ whole genome shotgun (WGS) entry which is preliminary data.</text>
</comment>
<dbReference type="SUPFAM" id="SSF56801">
    <property type="entry name" value="Acetyl-CoA synthetase-like"/>
    <property type="match status" value="1"/>
</dbReference>
<proteinExistence type="predicted"/>
<dbReference type="AlphaFoldDB" id="A0A930YF87"/>